<dbReference type="RefSeq" id="XP_017989547.1">
    <property type="nucleotide sequence ID" value="XM_018134181.1"/>
</dbReference>
<dbReference type="PROSITE" id="PS00039">
    <property type="entry name" value="DEAD_ATP_HELICASE"/>
    <property type="match status" value="1"/>
</dbReference>
<keyword evidence="3 6" id="KW-0347">Helicase</keyword>
<feature type="compositionally biased region" description="Acidic residues" evidence="8">
    <location>
        <begin position="31"/>
        <end position="46"/>
    </location>
</feature>
<dbReference type="Pfam" id="PF00270">
    <property type="entry name" value="DEAD"/>
    <property type="match status" value="1"/>
</dbReference>
<evidence type="ECO:0000313" key="11">
    <source>
        <dbReference type="EMBL" id="AMD22551.1"/>
    </source>
</evidence>
<dbReference type="EMBL" id="CP014248">
    <property type="protein sequence ID" value="AMD22551.1"/>
    <property type="molecule type" value="Genomic_DNA"/>
</dbReference>
<dbReference type="InterPro" id="IPR000629">
    <property type="entry name" value="RNA-helicase_DEAD-box_CS"/>
</dbReference>
<dbReference type="PROSITE" id="PS51192">
    <property type="entry name" value="HELICASE_ATP_BIND_1"/>
    <property type="match status" value="1"/>
</dbReference>
<comment type="catalytic activity">
    <reaction evidence="7">
        <text>ATP + H2O = ADP + phosphate + H(+)</text>
        <dbReference type="Rhea" id="RHEA:13065"/>
        <dbReference type="ChEBI" id="CHEBI:15377"/>
        <dbReference type="ChEBI" id="CHEBI:15378"/>
        <dbReference type="ChEBI" id="CHEBI:30616"/>
        <dbReference type="ChEBI" id="CHEBI:43474"/>
        <dbReference type="ChEBI" id="CHEBI:456216"/>
        <dbReference type="EC" id="3.6.4.13"/>
    </reaction>
</comment>
<dbReference type="InterPro" id="IPR027417">
    <property type="entry name" value="P-loop_NTPase"/>
</dbReference>
<dbReference type="EC" id="3.6.4.13" evidence="7"/>
<dbReference type="GO" id="GO:0070013">
    <property type="term" value="C:intracellular organelle lumen"/>
    <property type="evidence" value="ECO:0007669"/>
    <property type="project" value="UniProtKB-ARBA"/>
</dbReference>
<keyword evidence="2 6" id="KW-0378">Hydrolase</keyword>
<feature type="domain" description="Helicase ATP-binding" evidence="9">
    <location>
        <begin position="211"/>
        <end position="391"/>
    </location>
</feature>
<evidence type="ECO:0000259" key="9">
    <source>
        <dbReference type="PROSITE" id="PS51192"/>
    </source>
</evidence>
<dbReference type="Gene3D" id="3.40.50.300">
    <property type="entry name" value="P-loop containing nucleotide triphosphate hydrolases"/>
    <property type="match status" value="2"/>
</dbReference>
<dbReference type="GO" id="GO:0016787">
    <property type="term" value="F:hydrolase activity"/>
    <property type="evidence" value="ECO:0007669"/>
    <property type="project" value="UniProtKB-KW"/>
</dbReference>
<organism evidence="11 12">
    <name type="scientific">Eremothecium sinecaudum</name>
    <dbReference type="NCBI Taxonomy" id="45286"/>
    <lineage>
        <taxon>Eukaryota</taxon>
        <taxon>Fungi</taxon>
        <taxon>Dikarya</taxon>
        <taxon>Ascomycota</taxon>
        <taxon>Saccharomycotina</taxon>
        <taxon>Saccharomycetes</taxon>
        <taxon>Saccharomycetales</taxon>
        <taxon>Saccharomycetaceae</taxon>
        <taxon>Eremothecium</taxon>
    </lineage>
</organism>
<dbReference type="SMART" id="SM00490">
    <property type="entry name" value="HELICc"/>
    <property type="match status" value="1"/>
</dbReference>
<keyword evidence="5 7" id="KW-0694">RNA-binding</keyword>
<accession>A0A0X8HW16</accession>
<evidence type="ECO:0000256" key="3">
    <source>
        <dbReference type="ARBA" id="ARBA00022806"/>
    </source>
</evidence>
<evidence type="ECO:0000256" key="2">
    <source>
        <dbReference type="ARBA" id="ARBA00022801"/>
    </source>
</evidence>
<evidence type="ECO:0000256" key="6">
    <source>
        <dbReference type="RuleBase" id="RU000492"/>
    </source>
</evidence>
<dbReference type="AlphaFoldDB" id="A0A0X8HW16"/>
<evidence type="ECO:0000313" key="12">
    <source>
        <dbReference type="Proteomes" id="UP000243052"/>
    </source>
</evidence>
<keyword evidence="1 6" id="KW-0547">Nucleotide-binding</keyword>
<dbReference type="CDD" id="cd18787">
    <property type="entry name" value="SF2_C_DEAD"/>
    <property type="match status" value="1"/>
</dbReference>
<dbReference type="Pfam" id="PF00271">
    <property type="entry name" value="Helicase_C"/>
    <property type="match status" value="1"/>
</dbReference>
<keyword evidence="12" id="KW-1185">Reference proteome</keyword>
<reference evidence="11 12" key="1">
    <citation type="submission" date="2016-01" db="EMBL/GenBank/DDBJ databases">
        <title>Genome sequence of the yeast Holleya sinecauda.</title>
        <authorList>
            <person name="Dietrich F.S."/>
        </authorList>
    </citation>
    <scope>NUCLEOTIDE SEQUENCE [LARGE SCALE GENOMIC DNA]</scope>
    <source>
        <strain evidence="11 12">ATCC 58844</strain>
    </source>
</reference>
<dbReference type="GO" id="GO:0003723">
    <property type="term" value="F:RNA binding"/>
    <property type="evidence" value="ECO:0007669"/>
    <property type="project" value="UniProtKB-UniRule"/>
</dbReference>
<protein>
    <recommendedName>
        <fullName evidence="7">ATP-dependent RNA helicase</fullName>
        <ecNumber evidence="7">3.6.4.13</ecNumber>
    </recommendedName>
</protein>
<dbReference type="SMART" id="SM00487">
    <property type="entry name" value="DEXDc"/>
    <property type="match status" value="1"/>
</dbReference>
<dbReference type="Proteomes" id="UP000243052">
    <property type="component" value="Chromosome viii"/>
</dbReference>
<evidence type="ECO:0000256" key="8">
    <source>
        <dbReference type="SAM" id="MobiDB-lite"/>
    </source>
</evidence>
<dbReference type="InterPro" id="IPR014001">
    <property type="entry name" value="Helicase_ATP-bd"/>
</dbReference>
<evidence type="ECO:0000256" key="4">
    <source>
        <dbReference type="ARBA" id="ARBA00022840"/>
    </source>
</evidence>
<comment type="similarity">
    <text evidence="6">Belongs to the DEAD box helicase family.</text>
</comment>
<evidence type="ECO:0000256" key="1">
    <source>
        <dbReference type="ARBA" id="ARBA00022741"/>
    </source>
</evidence>
<dbReference type="GO" id="GO:0005524">
    <property type="term" value="F:ATP binding"/>
    <property type="evidence" value="ECO:0007669"/>
    <property type="project" value="UniProtKB-UniRule"/>
</dbReference>
<feature type="domain" description="Helicase C-terminal" evidence="10">
    <location>
        <begin position="423"/>
        <end position="609"/>
    </location>
</feature>
<proteinExistence type="inferred from homology"/>
<dbReference type="PANTHER" id="PTHR24031">
    <property type="entry name" value="RNA HELICASE"/>
    <property type="match status" value="1"/>
</dbReference>
<keyword evidence="4 6" id="KW-0067">ATP-binding</keyword>
<evidence type="ECO:0000259" key="10">
    <source>
        <dbReference type="PROSITE" id="PS51194"/>
    </source>
</evidence>
<dbReference type="InterPro" id="IPR001650">
    <property type="entry name" value="Helicase_C-like"/>
</dbReference>
<sequence length="611" mass="68971">MFAARFDPNSYNEQVNTESVPIIPIKRVHEDDDDNDSSLSDDEENNKEEASSNSESESEQDAIEDNHDEAVNNETSDSENLHSKHHAVLSRFQQTISLQDKINNKDEVADDKKDDESNFIHDIAPIPQPEKVKNLRRVDTYEHKLTAWKNTTMVHYKNSEVKAFSEYSSILSGKLLANIENNFSKETFPIQASLLDNVLSKLTTSFNVSKRKFTRHVGDLLVNASTGSGKTLAYSIPIVHVLQNRVVNKLRAIVLVPTKILIHQVYETMATLTKGSSLIVGVSKIENSLNDEYLKFKSQEPDILVITPGRLVDHLQLSTFSLKNLKFLVLDEADRLLNQSFQNWCTVLKRHIKEDKLDKNSGNVIKMVFSATLTTNTEKLHSLQLHDPTLFLMDSIKLYTMPKQLQEYNLCVPTAKSFAKPLVLLRTLSQIKEAQVKALVFVKSNEASLRLAALLQLMLNKALGPEELEIFSINNNKSPALNKKLISAFSKTSTVPKLLISTDVMSRGVDITNITHVINYDPPISSQQYVHRCGRTARANTSGTAINILVGKGELKFWQSHIDTDLNREPDGCQAQDYTEEFLSTILNIDEHEKSYYEECLDELKRNVLSG</sequence>
<evidence type="ECO:0000256" key="5">
    <source>
        <dbReference type="ARBA" id="ARBA00022884"/>
    </source>
</evidence>
<dbReference type="SUPFAM" id="SSF52540">
    <property type="entry name" value="P-loop containing nucleoside triphosphate hydrolases"/>
    <property type="match status" value="1"/>
</dbReference>
<feature type="compositionally biased region" description="Polar residues" evidence="8">
    <location>
        <begin position="9"/>
        <end position="19"/>
    </location>
</feature>
<dbReference type="InterPro" id="IPR011545">
    <property type="entry name" value="DEAD/DEAH_box_helicase_dom"/>
</dbReference>
<feature type="region of interest" description="Disordered" evidence="8">
    <location>
        <begin position="1"/>
        <end position="81"/>
    </location>
</feature>
<dbReference type="CDD" id="cd17956">
    <property type="entry name" value="DEADc_DDX51"/>
    <property type="match status" value="1"/>
</dbReference>
<comment type="domain">
    <text evidence="7">The Q motif is unique to and characteristic of the DEAD box family of RNA helicases and controls ATP binding and hydrolysis.</text>
</comment>
<dbReference type="GO" id="GO:0003724">
    <property type="term" value="F:RNA helicase activity"/>
    <property type="evidence" value="ECO:0007669"/>
    <property type="project" value="UniProtKB-EC"/>
</dbReference>
<comment type="function">
    <text evidence="7">RNA helicase.</text>
</comment>
<dbReference type="GeneID" id="28725910"/>
<evidence type="ECO:0000256" key="7">
    <source>
        <dbReference type="RuleBase" id="RU365068"/>
    </source>
</evidence>
<dbReference type="STRING" id="45286.A0A0X8HW16"/>
<dbReference type="OrthoDB" id="3370at2759"/>
<gene>
    <name evidence="11" type="ORF">AW171_hschr84600</name>
</gene>
<dbReference type="PROSITE" id="PS51194">
    <property type="entry name" value="HELICASE_CTER"/>
    <property type="match status" value="1"/>
</dbReference>
<name>A0A0X8HW16_9SACH</name>